<keyword evidence="2" id="KW-0812">Transmembrane</keyword>
<comment type="caution">
    <text evidence="4">The sequence shown here is derived from an EMBL/GenBank/DDBJ whole genome shotgun (WGS) entry which is preliminary data.</text>
</comment>
<feature type="region of interest" description="Disordered" evidence="1">
    <location>
        <begin position="186"/>
        <end position="279"/>
    </location>
</feature>
<feature type="region of interest" description="Disordered" evidence="1">
    <location>
        <begin position="1"/>
        <end position="21"/>
    </location>
</feature>
<evidence type="ECO:0000259" key="3">
    <source>
        <dbReference type="Pfam" id="PF16751"/>
    </source>
</evidence>
<feature type="compositionally biased region" description="Polar residues" evidence="1">
    <location>
        <begin position="204"/>
        <end position="216"/>
    </location>
</feature>
<feature type="compositionally biased region" description="Basic and acidic residues" evidence="1">
    <location>
        <begin position="1"/>
        <end position="14"/>
    </location>
</feature>
<evidence type="ECO:0000313" key="5">
    <source>
        <dbReference type="Proteomes" id="UP000551501"/>
    </source>
</evidence>
<name>A0A840EZ38_9ACTN</name>
<keyword evidence="2" id="KW-1133">Transmembrane helix</keyword>
<accession>A0A840EZ38</accession>
<organism evidence="4 5">
    <name type="scientific">Gordonia humi</name>
    <dbReference type="NCBI Taxonomy" id="686429"/>
    <lineage>
        <taxon>Bacteria</taxon>
        <taxon>Bacillati</taxon>
        <taxon>Actinomycetota</taxon>
        <taxon>Actinomycetes</taxon>
        <taxon>Mycobacteriales</taxon>
        <taxon>Gordoniaceae</taxon>
        <taxon>Gordonia</taxon>
    </lineage>
</organism>
<feature type="compositionally biased region" description="Polar residues" evidence="1">
    <location>
        <begin position="261"/>
        <end position="270"/>
    </location>
</feature>
<feature type="compositionally biased region" description="Basic and acidic residues" evidence="1">
    <location>
        <begin position="186"/>
        <end position="201"/>
    </location>
</feature>
<evidence type="ECO:0000313" key="4">
    <source>
        <dbReference type="EMBL" id="MBB4135578.1"/>
    </source>
</evidence>
<dbReference type="EMBL" id="JACIFP010000001">
    <property type="protein sequence ID" value="MBB4135578.1"/>
    <property type="molecule type" value="Genomic_DNA"/>
</dbReference>
<evidence type="ECO:0000256" key="1">
    <source>
        <dbReference type="SAM" id="MobiDB-lite"/>
    </source>
</evidence>
<evidence type="ECO:0000256" key="2">
    <source>
        <dbReference type="SAM" id="Phobius"/>
    </source>
</evidence>
<keyword evidence="2" id="KW-0472">Membrane</keyword>
<dbReference type="Gene3D" id="6.10.250.1300">
    <property type="match status" value="1"/>
</dbReference>
<dbReference type="RefSeq" id="WP_183370606.1">
    <property type="nucleotide sequence ID" value="NZ_BAABHL010000122.1"/>
</dbReference>
<sequence>MNRRRDQQSSRDGEPVDLGAVGHDDAFISDLAVGRPTPINDDAEYQLAAMITAWRADTLAAPIPAEPTLAQIDAAVAVRDGRGSMSRRLRIVSGAAAILAVFGAGLMVMSEGAEPGDALWSVKQVVFAEQARQTQARVNVEDNLDAAKVAFETGDEEMARTYISRAESELGPVGDADTIAGLRNRIADLRKSEDPKPDDPRMTAMTTKPSGPTDAQDSSDPTSSETDDPSDTTTGPSKPSTSPSSPSTRPSESDSSRESVEPTSPASASLTLLERPAPR</sequence>
<feature type="compositionally biased region" description="Low complexity" evidence="1">
    <location>
        <begin position="231"/>
        <end position="250"/>
    </location>
</feature>
<dbReference type="InterPro" id="IPR031928">
    <property type="entry name" value="RsdA_SigD-bd"/>
</dbReference>
<reference evidence="4 5" key="1">
    <citation type="submission" date="2020-08" db="EMBL/GenBank/DDBJ databases">
        <title>Sequencing the genomes of 1000 actinobacteria strains.</title>
        <authorList>
            <person name="Klenk H.-P."/>
        </authorList>
    </citation>
    <scope>NUCLEOTIDE SEQUENCE [LARGE SCALE GENOMIC DNA]</scope>
    <source>
        <strain evidence="4 5">DSM 45298</strain>
    </source>
</reference>
<proteinExistence type="predicted"/>
<feature type="domain" description="Anti-sigma-D factor RsdA sigma factor binding region" evidence="3">
    <location>
        <begin position="17"/>
        <end position="62"/>
    </location>
</feature>
<dbReference type="Pfam" id="PF16751">
    <property type="entry name" value="RsdA_SigD_bd"/>
    <property type="match status" value="1"/>
</dbReference>
<keyword evidence="5" id="KW-1185">Reference proteome</keyword>
<gene>
    <name evidence="4" type="ORF">BKA16_002130</name>
</gene>
<dbReference type="Proteomes" id="UP000551501">
    <property type="component" value="Unassembled WGS sequence"/>
</dbReference>
<protein>
    <recommendedName>
        <fullName evidence="3">Anti-sigma-D factor RsdA sigma factor binding region domain-containing protein</fullName>
    </recommendedName>
</protein>
<dbReference type="AlphaFoldDB" id="A0A840EZ38"/>
<feature type="compositionally biased region" description="Basic and acidic residues" evidence="1">
    <location>
        <begin position="251"/>
        <end position="260"/>
    </location>
</feature>
<feature type="transmembrane region" description="Helical" evidence="2">
    <location>
        <begin position="89"/>
        <end position="109"/>
    </location>
</feature>